<reference evidence="2" key="1">
    <citation type="submission" date="2016-10" db="EMBL/GenBank/DDBJ databases">
        <authorList>
            <person name="Varghese N."/>
            <person name="Submissions S."/>
        </authorList>
    </citation>
    <scope>NUCLEOTIDE SEQUENCE [LARGE SCALE GENOMIC DNA]</scope>
    <source>
        <strain evidence="2">DSM 17933</strain>
    </source>
</reference>
<evidence type="ECO:0000313" key="2">
    <source>
        <dbReference type="Proteomes" id="UP000199643"/>
    </source>
</evidence>
<dbReference type="AlphaFoldDB" id="A0A1G7PXQ2"/>
<evidence type="ECO:0000313" key="1">
    <source>
        <dbReference type="EMBL" id="SDF90439.1"/>
    </source>
</evidence>
<protein>
    <submittedName>
        <fullName evidence="1">Uncharacterized protein</fullName>
    </submittedName>
</protein>
<dbReference type="EMBL" id="FNCH01000002">
    <property type="protein sequence ID" value="SDF90439.1"/>
    <property type="molecule type" value="Genomic_DNA"/>
</dbReference>
<name>A0A1G7PXQ2_9SPHI</name>
<dbReference type="OrthoDB" id="123294at117747"/>
<dbReference type="Proteomes" id="UP000199643">
    <property type="component" value="Unassembled WGS sequence"/>
</dbReference>
<accession>A0A1G7PXQ2</accession>
<sequence>MLNRTELNYGSISVKLDDKGIIDEVSFIEDPALVIKYNEQDLFKTDNLIKSLEKIENHLIQLDIKFSLK</sequence>
<proteinExistence type="predicted"/>
<dbReference type="RefSeq" id="WP_090496840.1">
    <property type="nucleotide sequence ID" value="NZ_FNCH01000002.1"/>
</dbReference>
<gene>
    <name evidence="1" type="ORF">SAMN05421827_10263</name>
</gene>
<organism evidence="1 2">
    <name type="scientific">Pedobacter terrae</name>
    <dbReference type="NCBI Taxonomy" id="405671"/>
    <lineage>
        <taxon>Bacteria</taxon>
        <taxon>Pseudomonadati</taxon>
        <taxon>Bacteroidota</taxon>
        <taxon>Sphingobacteriia</taxon>
        <taxon>Sphingobacteriales</taxon>
        <taxon>Sphingobacteriaceae</taxon>
        <taxon>Pedobacter</taxon>
    </lineage>
</organism>
<keyword evidence="2" id="KW-1185">Reference proteome</keyword>
<dbReference type="STRING" id="405671.SAMN05421827_10263"/>